<keyword evidence="3" id="KW-1185">Reference proteome</keyword>
<gene>
    <name evidence="2" type="ORF">MTR67_018234</name>
</gene>
<name>A0AAF0TMI2_SOLVR</name>
<feature type="compositionally biased region" description="Polar residues" evidence="1">
    <location>
        <begin position="1"/>
        <end position="19"/>
    </location>
</feature>
<sequence>MRQFVSRTSNSDFQRSAPKSSGFHHQILPTNRDVQGHPSRKNADALNQEVPNALEVKPFQGEITNLVFWVSIWMLSQLVTSQVGHQRGVRQDVANTSRIREFLRTWKTLWKNYKKSLKVVFENAFTGRFFLRKLREEKG</sequence>
<reference evidence="2" key="1">
    <citation type="submission" date="2023-08" db="EMBL/GenBank/DDBJ databases">
        <title>A de novo genome assembly of Solanum verrucosum Schlechtendal, a Mexican diploid species geographically isolated from the other diploid A-genome species in potato relatives.</title>
        <authorList>
            <person name="Hosaka K."/>
        </authorList>
    </citation>
    <scope>NUCLEOTIDE SEQUENCE</scope>
    <source>
        <tissue evidence="2">Young leaves</tissue>
    </source>
</reference>
<accession>A0AAF0TMI2</accession>
<evidence type="ECO:0000313" key="2">
    <source>
        <dbReference type="EMBL" id="WMV24849.1"/>
    </source>
</evidence>
<feature type="region of interest" description="Disordered" evidence="1">
    <location>
        <begin position="1"/>
        <end position="42"/>
    </location>
</feature>
<evidence type="ECO:0000256" key="1">
    <source>
        <dbReference type="SAM" id="MobiDB-lite"/>
    </source>
</evidence>
<organism evidence="2 3">
    <name type="scientific">Solanum verrucosum</name>
    <dbReference type="NCBI Taxonomy" id="315347"/>
    <lineage>
        <taxon>Eukaryota</taxon>
        <taxon>Viridiplantae</taxon>
        <taxon>Streptophyta</taxon>
        <taxon>Embryophyta</taxon>
        <taxon>Tracheophyta</taxon>
        <taxon>Spermatophyta</taxon>
        <taxon>Magnoliopsida</taxon>
        <taxon>eudicotyledons</taxon>
        <taxon>Gunneridae</taxon>
        <taxon>Pentapetalae</taxon>
        <taxon>asterids</taxon>
        <taxon>lamiids</taxon>
        <taxon>Solanales</taxon>
        <taxon>Solanaceae</taxon>
        <taxon>Solanoideae</taxon>
        <taxon>Solaneae</taxon>
        <taxon>Solanum</taxon>
    </lineage>
</organism>
<evidence type="ECO:0000313" key="3">
    <source>
        <dbReference type="Proteomes" id="UP001234989"/>
    </source>
</evidence>
<dbReference type="Proteomes" id="UP001234989">
    <property type="component" value="Chromosome 4"/>
</dbReference>
<proteinExistence type="predicted"/>
<protein>
    <submittedName>
        <fullName evidence="2">Uncharacterized protein</fullName>
    </submittedName>
</protein>
<dbReference type="AlphaFoldDB" id="A0AAF0TMI2"/>
<dbReference type="EMBL" id="CP133615">
    <property type="protein sequence ID" value="WMV24849.1"/>
    <property type="molecule type" value="Genomic_DNA"/>
</dbReference>